<gene>
    <name evidence="6" type="ORF">PARC_b0532</name>
</gene>
<organism evidence="6 7">
    <name type="scientific">Pseudoalteromonas arctica A 37-1-2</name>
    <dbReference type="NCBI Taxonomy" id="1117313"/>
    <lineage>
        <taxon>Bacteria</taxon>
        <taxon>Pseudomonadati</taxon>
        <taxon>Pseudomonadota</taxon>
        <taxon>Gammaproteobacteria</taxon>
        <taxon>Alteromonadales</taxon>
        <taxon>Pseudoalteromonadaceae</taxon>
        <taxon>Pseudoalteromonas</taxon>
    </lineage>
</organism>
<dbReference type="Pfam" id="PF04073">
    <property type="entry name" value="tRNA_edit"/>
    <property type="match status" value="1"/>
</dbReference>
<dbReference type="Proteomes" id="UP000016505">
    <property type="component" value="Chromosome II"/>
</dbReference>
<dbReference type="PANTHER" id="PTHR30411">
    <property type="entry name" value="CYTOPLASMIC PROTEIN"/>
    <property type="match status" value="1"/>
</dbReference>
<keyword evidence="3 4" id="KW-0456">Lyase</keyword>
<dbReference type="Gene3D" id="3.90.960.10">
    <property type="entry name" value="YbaK/aminoacyl-tRNA synthetase-associated domain"/>
    <property type="match status" value="1"/>
</dbReference>
<protein>
    <recommendedName>
        <fullName evidence="4">Cys-tRNA(Pro)/Cys-tRNA(Cys) deacylase</fullName>
        <ecNumber evidence="4">4.2.-.-</ecNumber>
    </recommendedName>
</protein>
<dbReference type="EMBL" id="CP011026">
    <property type="protein sequence ID" value="ATC88720.1"/>
    <property type="molecule type" value="Genomic_DNA"/>
</dbReference>
<proteinExistence type="inferred from homology"/>
<dbReference type="EC" id="4.2.-.-" evidence="4"/>
<dbReference type="PIRSF" id="PIRSF006181">
    <property type="entry name" value="EbsC_YbaK"/>
    <property type="match status" value="1"/>
</dbReference>
<evidence type="ECO:0000256" key="1">
    <source>
        <dbReference type="ARBA" id="ARBA00009798"/>
    </source>
</evidence>
<name>A0A290SCW1_9GAMM</name>
<evidence type="ECO:0000259" key="5">
    <source>
        <dbReference type="Pfam" id="PF04073"/>
    </source>
</evidence>
<evidence type="ECO:0000256" key="4">
    <source>
        <dbReference type="PIRNR" id="PIRNR006181"/>
    </source>
</evidence>
<dbReference type="GO" id="GO:0006412">
    <property type="term" value="P:translation"/>
    <property type="evidence" value="ECO:0007669"/>
    <property type="project" value="UniProtKB-KW"/>
</dbReference>
<comment type="similarity">
    <text evidence="1 4">Belongs to the prolyl-tRNA editing family. YbaK/EbsC subfamily.</text>
</comment>
<dbReference type="KEGG" id="part:PARC_b0532"/>
<dbReference type="PANTHER" id="PTHR30411:SF0">
    <property type="entry name" value="CYS-TRNA(PRO)_CYS-TRNA(CYS) DEACYLASE YBAK"/>
    <property type="match status" value="1"/>
</dbReference>
<dbReference type="AlphaFoldDB" id="A0A290SCW1"/>
<dbReference type="InterPro" id="IPR004369">
    <property type="entry name" value="Prolyl-tRNA_editing_YbaK/EbsC"/>
</dbReference>
<evidence type="ECO:0000256" key="3">
    <source>
        <dbReference type="ARBA" id="ARBA00023239"/>
    </source>
</evidence>
<keyword evidence="2 4" id="KW-0648">Protein biosynthesis</keyword>
<dbReference type="CDD" id="cd00002">
    <property type="entry name" value="YbaK_deacylase"/>
    <property type="match status" value="1"/>
</dbReference>
<dbReference type="GO" id="GO:0016829">
    <property type="term" value="F:lyase activity"/>
    <property type="evidence" value="ECO:0007669"/>
    <property type="project" value="UniProtKB-KW"/>
</dbReference>
<dbReference type="InterPro" id="IPR007214">
    <property type="entry name" value="YbaK/aa-tRNA-synth-assoc-dom"/>
</dbReference>
<evidence type="ECO:0000313" key="6">
    <source>
        <dbReference type="EMBL" id="ATC88720.1"/>
    </source>
</evidence>
<feature type="domain" description="YbaK/aminoacyl-tRNA synthetase-associated" evidence="5">
    <location>
        <begin position="32"/>
        <end position="143"/>
    </location>
</feature>
<evidence type="ECO:0000256" key="2">
    <source>
        <dbReference type="ARBA" id="ARBA00022917"/>
    </source>
</evidence>
<dbReference type="NCBIfam" id="TIGR00011">
    <property type="entry name" value="YbaK_EbsC"/>
    <property type="match status" value="1"/>
</dbReference>
<sequence length="153" mass="16592">MTPAIDLLKKQKKTFEVLSYEHDKNNSHYGLEAVEKLNLDSAQVFKTLVLETHEGQLIVAVTPVSQQVNLKQLAKLCGAKKVIMAAPQKVQVSTGYILGGVSPLGQKKRLATFIHSSASLFDTIYVSAGKRGLEIALSPTDLALLTNAKFGDL</sequence>
<dbReference type="RefSeq" id="WP_010553941.1">
    <property type="nucleotide sequence ID" value="NZ_CP011026.1"/>
</dbReference>
<dbReference type="SUPFAM" id="SSF55826">
    <property type="entry name" value="YbaK/ProRS associated domain"/>
    <property type="match status" value="1"/>
</dbReference>
<reference evidence="6 7" key="1">
    <citation type="journal article" date="2012" name="J. Bacteriol.">
        <title>Genome sequences of type strains of seven species of the marine bacterium Pseudoalteromonas.</title>
        <authorList>
            <person name="Xie B.B."/>
            <person name="Shu Y.L."/>
            <person name="Qin Q.L."/>
            <person name="Rong J.C."/>
            <person name="Zhang X.Y."/>
            <person name="Chen X.L."/>
            <person name="Shi M."/>
            <person name="He H.L."/>
            <person name="Zhou B.C."/>
            <person name="Zhang Y.Z."/>
        </authorList>
    </citation>
    <scope>NUCLEOTIDE SEQUENCE [LARGE SCALE GENOMIC DNA]</scope>
    <source>
        <strain evidence="6 7">A 37-1-2</strain>
    </source>
</reference>
<dbReference type="GO" id="GO:0002161">
    <property type="term" value="F:aminoacyl-tRNA deacylase activity"/>
    <property type="evidence" value="ECO:0007669"/>
    <property type="project" value="InterPro"/>
</dbReference>
<accession>A0A290SCW1</accession>
<dbReference type="OrthoDB" id="9809296at2"/>
<evidence type="ECO:0000313" key="7">
    <source>
        <dbReference type="Proteomes" id="UP000016505"/>
    </source>
</evidence>
<dbReference type="InterPro" id="IPR036754">
    <property type="entry name" value="YbaK/aa-tRNA-synt-asso_dom_sf"/>
</dbReference>